<name>A0ABY3U5N4_9MYCO</name>
<evidence type="ECO:0000259" key="2">
    <source>
        <dbReference type="Pfam" id="PF12484"/>
    </source>
</evidence>
<feature type="region of interest" description="Disordered" evidence="1">
    <location>
        <begin position="85"/>
        <end position="117"/>
    </location>
</feature>
<organism evidence="3 4">
    <name type="scientific">Mycolicibacillus parakoreensis</name>
    <dbReference type="NCBI Taxonomy" id="1069221"/>
    <lineage>
        <taxon>Bacteria</taxon>
        <taxon>Bacillati</taxon>
        <taxon>Actinomycetota</taxon>
        <taxon>Actinomycetes</taxon>
        <taxon>Mycobacteriales</taxon>
        <taxon>Mycobacteriaceae</taxon>
        <taxon>Mycolicibacillus</taxon>
    </lineage>
</organism>
<proteinExistence type="predicted"/>
<dbReference type="Proteomes" id="UP001055200">
    <property type="component" value="Chromosome"/>
</dbReference>
<protein>
    <recommendedName>
        <fullName evidence="2">PPE family C-terminal domain-containing protein</fullName>
    </recommendedName>
</protein>
<accession>A0ABY3U5N4</accession>
<dbReference type="EMBL" id="CP092365">
    <property type="protein sequence ID" value="ULN54425.1"/>
    <property type="molecule type" value="Genomic_DNA"/>
</dbReference>
<dbReference type="Pfam" id="PF12484">
    <property type="entry name" value="PPE-SVP"/>
    <property type="match status" value="1"/>
</dbReference>
<keyword evidence="4" id="KW-1185">Reference proteome</keyword>
<dbReference type="InterPro" id="IPR022171">
    <property type="entry name" value="PPE_C"/>
</dbReference>
<evidence type="ECO:0000313" key="4">
    <source>
        <dbReference type="Proteomes" id="UP001055200"/>
    </source>
</evidence>
<evidence type="ECO:0000313" key="3">
    <source>
        <dbReference type="EMBL" id="ULN54425.1"/>
    </source>
</evidence>
<feature type="domain" description="PPE family C-terminal" evidence="2">
    <location>
        <begin position="16"/>
        <end position="88"/>
    </location>
</feature>
<feature type="compositionally biased region" description="Basic residues" evidence="1">
    <location>
        <begin position="100"/>
        <end position="117"/>
    </location>
</feature>
<evidence type="ECO:0000256" key="1">
    <source>
        <dbReference type="SAM" id="MobiDB-lite"/>
    </source>
</evidence>
<gene>
    <name evidence="3" type="ORF">MIU77_02510</name>
</gene>
<reference evidence="3" key="1">
    <citation type="submission" date="2022-08" db="EMBL/GenBank/DDBJ databases">
        <title>Complete genome sequence of 14 non-tuberculosis mycobacteria type-strains.</title>
        <authorList>
            <person name="Igarashi Y."/>
            <person name="Osugi A."/>
            <person name="Mitarai S."/>
        </authorList>
    </citation>
    <scope>NUCLEOTIDE SEQUENCE</scope>
    <source>
        <strain evidence="3">DSM 45575</strain>
    </source>
</reference>
<sequence>MADGETTVAAAPAATAATLGEAYEVDGLAVPPSWATTVPAPIDADEAVALADVDVPTPAAGSGFSVPSAAGFVAAGALAPMALRGRRTADGPSPSLLSRSKARKRGTIRRRGAPKGE</sequence>